<dbReference type="SUPFAM" id="SSF54184">
    <property type="entry name" value="Penicillin-binding protein 2x (pbp-2x), c-terminal domain"/>
    <property type="match status" value="1"/>
</dbReference>
<proteinExistence type="predicted"/>
<feature type="domain" description="PASTA" evidence="2">
    <location>
        <begin position="93"/>
        <end position="160"/>
    </location>
</feature>
<feature type="compositionally biased region" description="Low complexity" evidence="1">
    <location>
        <begin position="176"/>
        <end position="185"/>
    </location>
</feature>
<dbReference type="InterPro" id="IPR005543">
    <property type="entry name" value="PASTA_dom"/>
</dbReference>
<gene>
    <name evidence="3" type="ORF">SDC9_161945</name>
</gene>
<feature type="domain" description="PASTA" evidence="2">
    <location>
        <begin position="23"/>
        <end position="90"/>
    </location>
</feature>
<name>A0A645FJN7_9ZZZZ</name>
<feature type="region of interest" description="Disordered" evidence="1">
    <location>
        <begin position="160"/>
        <end position="185"/>
    </location>
</feature>
<dbReference type="EMBL" id="VSSQ01061254">
    <property type="protein sequence ID" value="MPN14618.1"/>
    <property type="molecule type" value="Genomic_DNA"/>
</dbReference>
<organism evidence="3">
    <name type="scientific">bioreactor metagenome</name>
    <dbReference type="NCBI Taxonomy" id="1076179"/>
    <lineage>
        <taxon>unclassified sequences</taxon>
        <taxon>metagenomes</taxon>
        <taxon>ecological metagenomes</taxon>
    </lineage>
</organism>
<sequence length="261" mass="27850">MQSVEANTLIGDTKEVTVAVSLGIKSYDMINFIGQDEEKAVSKLESLGVTDISTEYEYTTEAELGKIISQQPTSGVKIDKNTKVIFVTSKGAEPEQVTVPDLTGKTESEAKSLITNSGFIFGQTYKKSSDTVDEGLVISQTLEKGTKVAKDSVLSIVVSTGKDESAEETSGTLENTDSSDTSSQTLTVSVPMGAEIADEITIDIVKITNGGAPETVFSGVKQKSELPFDVQISGEGNVEVQVYFDGALQWTENFEFPEGGN</sequence>
<reference evidence="3" key="1">
    <citation type="submission" date="2019-08" db="EMBL/GenBank/DDBJ databases">
        <authorList>
            <person name="Kucharzyk K."/>
            <person name="Murdoch R.W."/>
            <person name="Higgins S."/>
            <person name="Loffler F."/>
        </authorList>
    </citation>
    <scope>NUCLEOTIDE SEQUENCE</scope>
</reference>
<protein>
    <recommendedName>
        <fullName evidence="2">PASTA domain-containing protein</fullName>
    </recommendedName>
</protein>
<dbReference type="Gene3D" id="3.30.10.20">
    <property type="match status" value="2"/>
</dbReference>
<evidence type="ECO:0000256" key="1">
    <source>
        <dbReference type="SAM" id="MobiDB-lite"/>
    </source>
</evidence>
<comment type="caution">
    <text evidence="3">The sequence shown here is derived from an EMBL/GenBank/DDBJ whole genome shotgun (WGS) entry which is preliminary data.</text>
</comment>
<dbReference type="CDD" id="cd06577">
    <property type="entry name" value="PASTA_pknB"/>
    <property type="match status" value="2"/>
</dbReference>
<dbReference type="AlphaFoldDB" id="A0A645FJN7"/>
<evidence type="ECO:0000313" key="3">
    <source>
        <dbReference type="EMBL" id="MPN14618.1"/>
    </source>
</evidence>
<accession>A0A645FJN7</accession>
<evidence type="ECO:0000259" key="2">
    <source>
        <dbReference type="PROSITE" id="PS51178"/>
    </source>
</evidence>
<dbReference type="Pfam" id="PF03793">
    <property type="entry name" value="PASTA"/>
    <property type="match status" value="2"/>
</dbReference>
<dbReference type="SMART" id="SM00740">
    <property type="entry name" value="PASTA"/>
    <property type="match status" value="2"/>
</dbReference>
<dbReference type="PROSITE" id="PS51178">
    <property type="entry name" value="PASTA"/>
    <property type="match status" value="2"/>
</dbReference>